<dbReference type="RefSeq" id="WP_231440250.1">
    <property type="nucleotide sequence ID" value="NZ_JAJOMB010000004.1"/>
</dbReference>
<protein>
    <submittedName>
        <fullName evidence="3">Cyclic nucleotide-binding domain-containing protein</fullName>
    </submittedName>
</protein>
<accession>A0A9X1NC68</accession>
<dbReference type="InterPro" id="IPR000595">
    <property type="entry name" value="cNMP-bd_dom"/>
</dbReference>
<dbReference type="InterPro" id="IPR018490">
    <property type="entry name" value="cNMP-bd_dom_sf"/>
</dbReference>
<dbReference type="InterPro" id="IPR049817">
    <property type="entry name" value="Encap_f2b"/>
</dbReference>
<name>A0A9X1NC68_9ACTN</name>
<dbReference type="GO" id="GO:0003700">
    <property type="term" value="F:DNA-binding transcription factor activity"/>
    <property type="evidence" value="ECO:0007669"/>
    <property type="project" value="TreeGrafter"/>
</dbReference>
<dbReference type="Proteomes" id="UP001138997">
    <property type="component" value="Unassembled WGS sequence"/>
</dbReference>
<dbReference type="AlphaFoldDB" id="A0A9X1NC68"/>
<dbReference type="Gene3D" id="2.60.120.10">
    <property type="entry name" value="Jelly Rolls"/>
    <property type="match status" value="1"/>
</dbReference>
<keyword evidence="4" id="KW-1185">Reference proteome</keyword>
<dbReference type="InterPro" id="IPR050397">
    <property type="entry name" value="Env_Response_Regulators"/>
</dbReference>
<feature type="compositionally biased region" description="Polar residues" evidence="1">
    <location>
        <begin position="18"/>
        <end position="33"/>
    </location>
</feature>
<proteinExistence type="predicted"/>
<comment type="caution">
    <text evidence="3">The sequence shown here is derived from an EMBL/GenBank/DDBJ whole genome shotgun (WGS) entry which is preliminary data.</text>
</comment>
<feature type="region of interest" description="Disordered" evidence="1">
    <location>
        <begin position="1"/>
        <end position="33"/>
    </location>
</feature>
<dbReference type="Pfam" id="PF19307">
    <property type="entry name" value="SrpI-like"/>
    <property type="match status" value="1"/>
</dbReference>
<dbReference type="Pfam" id="PF00027">
    <property type="entry name" value="cNMP_binding"/>
    <property type="match status" value="1"/>
</dbReference>
<dbReference type="PANTHER" id="PTHR24567">
    <property type="entry name" value="CRP FAMILY TRANSCRIPTIONAL REGULATORY PROTEIN"/>
    <property type="match status" value="1"/>
</dbReference>
<dbReference type="PROSITE" id="PS50042">
    <property type="entry name" value="CNMP_BINDING_3"/>
    <property type="match status" value="1"/>
</dbReference>
<dbReference type="CDD" id="cd00038">
    <property type="entry name" value="CAP_ED"/>
    <property type="match status" value="1"/>
</dbReference>
<evidence type="ECO:0000256" key="1">
    <source>
        <dbReference type="SAM" id="MobiDB-lite"/>
    </source>
</evidence>
<organism evidence="3 4">
    <name type="scientific">Kineosporia babensis</name>
    <dbReference type="NCBI Taxonomy" id="499548"/>
    <lineage>
        <taxon>Bacteria</taxon>
        <taxon>Bacillati</taxon>
        <taxon>Actinomycetota</taxon>
        <taxon>Actinomycetes</taxon>
        <taxon>Kineosporiales</taxon>
        <taxon>Kineosporiaceae</taxon>
        <taxon>Kineosporia</taxon>
    </lineage>
</organism>
<dbReference type="EMBL" id="JAJOMB010000004">
    <property type="protein sequence ID" value="MCD5311071.1"/>
    <property type="molecule type" value="Genomic_DNA"/>
</dbReference>
<evidence type="ECO:0000313" key="3">
    <source>
        <dbReference type="EMBL" id="MCD5311071.1"/>
    </source>
</evidence>
<reference evidence="3" key="1">
    <citation type="submission" date="2021-11" db="EMBL/GenBank/DDBJ databases">
        <title>Streptomyces corallinus and Kineosporia corallina sp. nov., two new coral-derived marine actinobacteria.</title>
        <authorList>
            <person name="Buangrab K."/>
            <person name="Sutthacheep M."/>
            <person name="Yeemin T."/>
            <person name="Harunari E."/>
            <person name="Igarashi Y."/>
            <person name="Sripreechasak P."/>
            <person name="Kanchanasin P."/>
            <person name="Tanasupawat S."/>
            <person name="Phongsopitanun W."/>
        </authorList>
    </citation>
    <scope>NUCLEOTIDE SEQUENCE</scope>
    <source>
        <strain evidence="3">JCM 31032</strain>
    </source>
</reference>
<evidence type="ECO:0000259" key="2">
    <source>
        <dbReference type="PROSITE" id="PS50042"/>
    </source>
</evidence>
<gene>
    <name evidence="3" type="ORF">LR394_09200</name>
</gene>
<sequence>MSLDPGDVTSLPRHAAKNLSTTTKSAPQATSSSPRWLLSELPWKTLEAGTYRVNRRRRRPVRDGLVRFDRSGPQPRVLASSLNQLLLLDGFADAEVLRALADAFESQEVEPGTVLAESGSAAGQLVLIVHGTVSRSVPGEFGDPVVTAVLGSGEQIGADLLTRPDLQWPFTARTETSCLLLTVSAQRLQGLLDSAPALRDHLSRPPSAHGVNKYGESEIRLSSGHSGEEKLAEGFVDYDLEPREYDLNLAQTRLRVHSRVADLYGKPMDQTREQVRLTVDALRERQERELLTHPDIGLLSNVDPSQRITARKGPPTPADFDDLLSRRRSTAFFLAHPRAIAAFRRQCTAAGLYLDQSGQHTAWRGVPILPSDKIPISRTGSTSILALRTGDDSGGVVGLLPAELPDQLEPGLSLRFEGIDPSAVITYQLSAYYGVAVLVPDALGVLDSVEVGR</sequence>
<dbReference type="InterPro" id="IPR014710">
    <property type="entry name" value="RmlC-like_jellyroll"/>
</dbReference>
<dbReference type="NCBIfam" id="NF041163">
    <property type="entry name" value="encap_f2b"/>
    <property type="match status" value="1"/>
</dbReference>
<feature type="domain" description="Cyclic nucleotide-binding" evidence="2">
    <location>
        <begin position="88"/>
        <end position="192"/>
    </location>
</feature>
<evidence type="ECO:0000313" key="4">
    <source>
        <dbReference type="Proteomes" id="UP001138997"/>
    </source>
</evidence>
<dbReference type="PANTHER" id="PTHR24567:SF74">
    <property type="entry name" value="HTH-TYPE TRANSCRIPTIONAL REGULATOR ARCR"/>
    <property type="match status" value="1"/>
</dbReference>
<dbReference type="InterPro" id="IPR045641">
    <property type="entry name" value="SrpI-like"/>
</dbReference>
<dbReference type="SUPFAM" id="SSF51206">
    <property type="entry name" value="cAMP-binding domain-like"/>
    <property type="match status" value="1"/>
</dbReference>
<dbReference type="GO" id="GO:0005829">
    <property type="term" value="C:cytosol"/>
    <property type="evidence" value="ECO:0007669"/>
    <property type="project" value="TreeGrafter"/>
</dbReference>